<keyword evidence="6" id="KW-1185">Reference proteome</keyword>
<dbReference type="AlphaFoldDB" id="A0ABD6E4Y6"/>
<reference evidence="5 6" key="1">
    <citation type="submission" date="2024-08" db="EMBL/GenBank/DDBJ databases">
        <title>Gnathostoma spinigerum genome.</title>
        <authorList>
            <person name="Gonzalez-Bertolin B."/>
            <person name="Monzon S."/>
            <person name="Zaballos A."/>
            <person name="Jimenez P."/>
            <person name="Dekumyoy P."/>
            <person name="Varona S."/>
            <person name="Cuesta I."/>
            <person name="Sumanam S."/>
            <person name="Adisakwattana P."/>
            <person name="Gasser R.B."/>
            <person name="Hernandez-Gonzalez A."/>
            <person name="Young N.D."/>
            <person name="Perteguer M.J."/>
        </authorList>
    </citation>
    <scope>NUCLEOTIDE SEQUENCE [LARGE SCALE GENOMIC DNA]</scope>
    <source>
        <strain evidence="5">AL3</strain>
        <tissue evidence="5">Liver</tissue>
    </source>
</reference>
<proteinExistence type="predicted"/>
<sequence>MKGMFDDSHSSSEEKSSSDSESDSQPDNEKRKKKKCRESFKEVKFRCILKDDINDYSSSSVFVIDTEGTAGDQNGSKSLQKLNKNSKVDKSSLPTILETQCRGVSEILDDRTKKILAKSVVRPGFEKVIGEGHKPLSLRGAKKLRKAEREKTKGDEWFNMPATSVNEDIARDLEIIQMRSSIDPKAHYRKPDRSVLPKYFQVGTVIASKADYYSSRLTKKERKRTIVEELIADNEFLAEQKRKYQEIKAMEAVTKRGAFQHSSYPKKRRTKAGNR</sequence>
<comment type="caution">
    <text evidence="5">The sequence shown here is derived from an EMBL/GenBank/DDBJ whole genome shotgun (WGS) entry which is preliminary data.</text>
</comment>
<feature type="domain" description="Fcf2 pre-rRNA processing C-terminal" evidence="4">
    <location>
        <begin position="150"/>
        <end position="243"/>
    </location>
</feature>
<evidence type="ECO:0000313" key="6">
    <source>
        <dbReference type="Proteomes" id="UP001608902"/>
    </source>
</evidence>
<protein>
    <recommendedName>
        <fullName evidence="4">Fcf2 pre-rRNA processing C-terminal domain-containing protein</fullName>
    </recommendedName>
</protein>
<dbReference type="PANTHER" id="PTHR21686:SF12">
    <property type="entry name" value="DEOXYNUCLEOTIDYLTRANSFERASE TERMINAL-INTERACTING PROTEIN 2"/>
    <property type="match status" value="1"/>
</dbReference>
<evidence type="ECO:0000256" key="1">
    <source>
        <dbReference type="ARBA" id="ARBA00004604"/>
    </source>
</evidence>
<evidence type="ECO:0000259" key="4">
    <source>
        <dbReference type="Pfam" id="PF08698"/>
    </source>
</evidence>
<gene>
    <name evidence="5" type="ORF">AB6A40_001712</name>
</gene>
<dbReference type="EMBL" id="JBGFUD010000668">
    <property type="protein sequence ID" value="MFH4975003.1"/>
    <property type="molecule type" value="Genomic_DNA"/>
</dbReference>
<feature type="compositionally biased region" description="Basic and acidic residues" evidence="3">
    <location>
        <begin position="1"/>
        <end position="18"/>
    </location>
</feature>
<dbReference type="Pfam" id="PF08698">
    <property type="entry name" value="Fcf2"/>
    <property type="match status" value="1"/>
</dbReference>
<dbReference type="InterPro" id="IPR039883">
    <property type="entry name" value="Fcf2/DNTTIP2"/>
</dbReference>
<evidence type="ECO:0000256" key="2">
    <source>
        <dbReference type="ARBA" id="ARBA00023242"/>
    </source>
</evidence>
<evidence type="ECO:0000256" key="3">
    <source>
        <dbReference type="SAM" id="MobiDB-lite"/>
    </source>
</evidence>
<comment type="subcellular location">
    <subcellularLocation>
        <location evidence="1">Nucleus</location>
        <location evidence="1">Nucleolus</location>
    </subcellularLocation>
</comment>
<organism evidence="5 6">
    <name type="scientific">Gnathostoma spinigerum</name>
    <dbReference type="NCBI Taxonomy" id="75299"/>
    <lineage>
        <taxon>Eukaryota</taxon>
        <taxon>Metazoa</taxon>
        <taxon>Ecdysozoa</taxon>
        <taxon>Nematoda</taxon>
        <taxon>Chromadorea</taxon>
        <taxon>Rhabditida</taxon>
        <taxon>Spirurina</taxon>
        <taxon>Gnathostomatomorpha</taxon>
        <taxon>Gnathostomatoidea</taxon>
        <taxon>Gnathostomatidae</taxon>
        <taxon>Gnathostoma</taxon>
    </lineage>
</organism>
<dbReference type="Proteomes" id="UP001608902">
    <property type="component" value="Unassembled WGS sequence"/>
</dbReference>
<evidence type="ECO:0000313" key="5">
    <source>
        <dbReference type="EMBL" id="MFH4975003.1"/>
    </source>
</evidence>
<keyword evidence="2" id="KW-0539">Nucleus</keyword>
<accession>A0ABD6E4Y6</accession>
<dbReference type="GO" id="GO:0005730">
    <property type="term" value="C:nucleolus"/>
    <property type="evidence" value="ECO:0007669"/>
    <property type="project" value="UniProtKB-SubCell"/>
</dbReference>
<feature type="region of interest" description="Disordered" evidence="3">
    <location>
        <begin position="1"/>
        <end position="37"/>
    </location>
</feature>
<dbReference type="PANTHER" id="PTHR21686">
    <property type="entry name" value="DEOXYNUCLEOTIDYLTRANSFERASE TERMINAL-INTERACTING PROTEIN 2"/>
    <property type="match status" value="1"/>
</dbReference>
<name>A0ABD6E4Y6_9BILA</name>
<dbReference type="InterPro" id="IPR014810">
    <property type="entry name" value="Fcf2_C"/>
</dbReference>